<sequence>MTMFASGDVMAQLSQESHLLSPEFSAVGSDNGQLEELKGETFFELVETERLPLGKESEAEAAAAASASTPSNQQRATLKTPSSPVNPGTCSISSSKPTRKSNTNHLPATQQSSKSNNVKMSSKWVPSASRRAIPIKIQIVRPAPPPPSSSSSTKAHKTKGSSLPQPDGDTPVYSFTMTLLPMTKIRELCLHAAGHARRHLDAVLDGSRFEARDRDGHVFEGHETMSEEILSGETLYLIDGGLDARGAAKGMQSGGRGGASEKPRAGGRGRGRLLCLDSLELEGEDETRAKTSYRTPSVSSRASSSRAGTKEKEKVEPKMTPSQKALAIAQMGRTPRSEQPVVERTQTASSVVRRSLPSPALDNVEEAGIDNLEANMVASALLRSSSPPPQPQPEIPSHLKDSQLVIQDSQDPFSQDLFSQQSIEHQAPLLANTMPVASDALRAQSRPSPRVKTTHTSPLLRPTSSTSRPDPYDIDTVLSDNDGIGPDARKTATKTKMSSSVRRLGSATNKRQAAFPPTVLLPSPRLNQSSEALPSRADKAAAAAIHGKASTPKKKRTPMNAEHSSPAVLLPSSPTHHVAAAIAKSGQRTVAKKKQSQLPDPRQVVIDIPSDSDSNDALIDEVFRDLSGSAPAPSLPWSAPPLRAGRDDPIGTDLPARRRGSVSSTAGEPRHGALVVEKAPSSGTPKKSPGKKSIGLFTGNKSSQKIPARKPIIQSPSKKEEATIIHDSSSAEESNEEDAPIIKREPSSEEDISYKAKLAAIPATPEKTRHFEKTQPVVVEISSGSDSDIEPSTDMLEHDEAELPSIDFELLAHIDKLASPTPAVRSPAPSIKPEPAHEEHPPSAQPSKRKRLAIEEPDSEDEKREKKKLKRELRKQAKKARKERKRAKNGALQDERERESSALQEKRKKLALDQAHRRALQLEIVVSSPIKRESSITPDEDADNEDSGLGSSAYGDDANADVGRAGVPLDGDDKNDSLSSKEAEDHHPSWRELSKRHLSSSPQGSQNNSPRKDKHHLTAPPTSTPAIIEAQLQQCVEERFHRMPFDDWAFLESTLGRSLGAGSGYSPLEVHNRVHLDMVHRAQMTLLHEAAEEKPSFGLATSQAEPKLSVLPEPVSDDDAPAHPRSCRSAAPSPKEQRRRATAKAKNQRRLQRERNRRKKRNGKVNGRFYHDFRDSRVGAKKKEKRKRKQKGH</sequence>
<feature type="compositionally biased region" description="Low complexity" evidence="1">
    <location>
        <begin position="112"/>
        <end position="123"/>
    </location>
</feature>
<dbReference type="Proteomes" id="UP001583177">
    <property type="component" value="Unassembled WGS sequence"/>
</dbReference>
<accession>A0ABR3W6P1</accession>
<feature type="compositionally biased region" description="Polar residues" evidence="1">
    <location>
        <begin position="69"/>
        <end position="111"/>
    </location>
</feature>
<proteinExistence type="predicted"/>
<feature type="compositionally biased region" description="Low complexity" evidence="1">
    <location>
        <begin position="454"/>
        <end position="469"/>
    </location>
</feature>
<comment type="caution">
    <text evidence="2">The sequence shown here is derived from an EMBL/GenBank/DDBJ whole genome shotgun (WGS) entry which is preliminary data.</text>
</comment>
<feature type="compositionally biased region" description="Basic residues" evidence="1">
    <location>
        <begin position="1179"/>
        <end position="1193"/>
    </location>
</feature>
<feature type="region of interest" description="Disordered" evidence="1">
    <location>
        <begin position="586"/>
        <end position="612"/>
    </location>
</feature>
<feature type="region of interest" description="Disordered" evidence="1">
    <location>
        <begin position="440"/>
        <end position="571"/>
    </location>
</feature>
<feature type="region of interest" description="Disordered" evidence="1">
    <location>
        <begin position="765"/>
        <end position="801"/>
    </location>
</feature>
<feature type="region of interest" description="Disordered" evidence="1">
    <location>
        <begin position="285"/>
        <end position="353"/>
    </location>
</feature>
<protein>
    <submittedName>
        <fullName evidence="2">Uncharacterized protein</fullName>
    </submittedName>
</protein>
<evidence type="ECO:0000313" key="2">
    <source>
        <dbReference type="EMBL" id="KAL1854422.1"/>
    </source>
</evidence>
<feature type="compositionally biased region" description="Polar residues" evidence="1">
    <location>
        <begin position="494"/>
        <end position="511"/>
    </location>
</feature>
<feature type="compositionally biased region" description="Basic residues" evidence="1">
    <location>
        <begin position="1137"/>
        <end position="1163"/>
    </location>
</feature>
<feature type="compositionally biased region" description="Basic and acidic residues" evidence="1">
    <location>
        <begin position="1169"/>
        <end position="1178"/>
    </location>
</feature>
<feature type="compositionally biased region" description="Basic and acidic residues" evidence="1">
    <location>
        <begin position="308"/>
        <end position="317"/>
    </location>
</feature>
<feature type="region of interest" description="Disordered" evidence="1">
    <location>
        <begin position="819"/>
        <end position="910"/>
    </location>
</feature>
<organism evidence="2 3">
    <name type="scientific">Diaporthe australafricana</name>
    <dbReference type="NCBI Taxonomy" id="127596"/>
    <lineage>
        <taxon>Eukaryota</taxon>
        <taxon>Fungi</taxon>
        <taxon>Dikarya</taxon>
        <taxon>Ascomycota</taxon>
        <taxon>Pezizomycotina</taxon>
        <taxon>Sordariomycetes</taxon>
        <taxon>Sordariomycetidae</taxon>
        <taxon>Diaporthales</taxon>
        <taxon>Diaporthaceae</taxon>
        <taxon>Diaporthe</taxon>
    </lineage>
</organism>
<feature type="region of interest" description="Disordered" evidence="1">
    <location>
        <begin position="56"/>
        <end position="127"/>
    </location>
</feature>
<evidence type="ECO:0000256" key="1">
    <source>
        <dbReference type="SAM" id="MobiDB-lite"/>
    </source>
</evidence>
<feature type="compositionally biased region" description="Low complexity" evidence="1">
    <location>
        <begin position="629"/>
        <end position="643"/>
    </location>
</feature>
<keyword evidence="3" id="KW-1185">Reference proteome</keyword>
<feature type="region of interest" description="Disordered" evidence="1">
    <location>
        <begin position="1110"/>
        <end position="1193"/>
    </location>
</feature>
<feature type="region of interest" description="Disordered" evidence="1">
    <location>
        <begin position="629"/>
        <end position="751"/>
    </location>
</feature>
<feature type="compositionally biased region" description="Basic and acidic residues" evidence="1">
    <location>
        <begin position="971"/>
        <end position="995"/>
    </location>
</feature>
<feature type="compositionally biased region" description="Low complexity" evidence="1">
    <location>
        <begin position="532"/>
        <end position="549"/>
    </location>
</feature>
<feature type="compositionally biased region" description="Low complexity" evidence="1">
    <location>
        <begin position="297"/>
        <end position="307"/>
    </location>
</feature>
<feature type="region of interest" description="Disordered" evidence="1">
    <location>
        <begin position="140"/>
        <end position="169"/>
    </location>
</feature>
<name>A0ABR3W6P1_9PEZI</name>
<evidence type="ECO:0000313" key="3">
    <source>
        <dbReference type="Proteomes" id="UP001583177"/>
    </source>
</evidence>
<reference evidence="2 3" key="1">
    <citation type="journal article" date="2024" name="IMA Fungus">
        <title>IMA Genome - F19 : A genome assembly and annotation guide to empower mycologists, including annotated draft genome sequences of Ceratocystis pirilliformis, Diaporthe australafricana, Fusarium ophioides, Paecilomyces lecythidis, and Sporothrix stenoceras.</title>
        <authorList>
            <person name="Aylward J."/>
            <person name="Wilson A.M."/>
            <person name="Visagie C.M."/>
            <person name="Spraker J."/>
            <person name="Barnes I."/>
            <person name="Buitendag C."/>
            <person name="Ceriani C."/>
            <person name="Del Mar Angel L."/>
            <person name="du Plessis D."/>
            <person name="Fuchs T."/>
            <person name="Gasser K."/>
            <person name="Kramer D."/>
            <person name="Li W."/>
            <person name="Munsamy K."/>
            <person name="Piso A."/>
            <person name="Price J.L."/>
            <person name="Sonnekus B."/>
            <person name="Thomas C."/>
            <person name="van der Nest A."/>
            <person name="van Dijk A."/>
            <person name="van Heerden A."/>
            <person name="van Vuuren N."/>
            <person name="Yilmaz N."/>
            <person name="Duong T.A."/>
            <person name="van der Merwe N.A."/>
            <person name="Wingfield M.J."/>
            <person name="Wingfield B.D."/>
        </authorList>
    </citation>
    <scope>NUCLEOTIDE SEQUENCE [LARGE SCALE GENOMIC DNA]</scope>
    <source>
        <strain evidence="2 3">CMW 18300</strain>
    </source>
</reference>
<feature type="compositionally biased region" description="Low complexity" evidence="1">
    <location>
        <begin position="680"/>
        <end position="695"/>
    </location>
</feature>
<dbReference type="EMBL" id="JAWRVE010000139">
    <property type="protein sequence ID" value="KAL1854422.1"/>
    <property type="molecule type" value="Genomic_DNA"/>
</dbReference>
<feature type="compositionally biased region" description="Low complexity" evidence="1">
    <location>
        <begin position="999"/>
        <end position="1009"/>
    </location>
</feature>
<gene>
    <name evidence="2" type="ORF">Daus18300_011441</name>
</gene>
<feature type="compositionally biased region" description="Basic residues" evidence="1">
    <location>
        <begin position="865"/>
        <end position="888"/>
    </location>
</feature>
<feature type="compositionally biased region" description="Acidic residues" evidence="1">
    <location>
        <begin position="787"/>
        <end position="801"/>
    </location>
</feature>
<feature type="region of interest" description="Disordered" evidence="1">
    <location>
        <begin position="922"/>
        <end position="1025"/>
    </location>
</feature>
<feature type="region of interest" description="Disordered" evidence="1">
    <location>
        <begin position="247"/>
        <end position="271"/>
    </location>
</feature>